<proteinExistence type="predicted"/>
<gene>
    <name evidence="1" type="ORF">M9458_037463</name>
</gene>
<comment type="caution">
    <text evidence="1">The sequence shown here is derived from an EMBL/GenBank/DDBJ whole genome shotgun (WGS) entry which is preliminary data.</text>
</comment>
<name>A0ABD0NUQ0_CIRMR</name>
<dbReference type="AlphaFoldDB" id="A0ABD0NUQ0"/>
<reference evidence="1 2" key="1">
    <citation type="submission" date="2024-05" db="EMBL/GenBank/DDBJ databases">
        <title>Genome sequencing and assembly of Indian major carp, Cirrhinus mrigala (Hamilton, 1822).</title>
        <authorList>
            <person name="Mohindra V."/>
            <person name="Chowdhury L.M."/>
            <person name="Lal K."/>
            <person name="Jena J.K."/>
        </authorList>
    </citation>
    <scope>NUCLEOTIDE SEQUENCE [LARGE SCALE GENOMIC DNA]</scope>
    <source>
        <strain evidence="1">CM1030</strain>
        <tissue evidence="1">Blood</tissue>
    </source>
</reference>
<organism evidence="1 2">
    <name type="scientific">Cirrhinus mrigala</name>
    <name type="common">Mrigala</name>
    <dbReference type="NCBI Taxonomy" id="683832"/>
    <lineage>
        <taxon>Eukaryota</taxon>
        <taxon>Metazoa</taxon>
        <taxon>Chordata</taxon>
        <taxon>Craniata</taxon>
        <taxon>Vertebrata</taxon>
        <taxon>Euteleostomi</taxon>
        <taxon>Actinopterygii</taxon>
        <taxon>Neopterygii</taxon>
        <taxon>Teleostei</taxon>
        <taxon>Ostariophysi</taxon>
        <taxon>Cypriniformes</taxon>
        <taxon>Cyprinidae</taxon>
        <taxon>Labeoninae</taxon>
        <taxon>Labeonini</taxon>
        <taxon>Cirrhinus</taxon>
    </lineage>
</organism>
<dbReference type="Proteomes" id="UP001529510">
    <property type="component" value="Unassembled WGS sequence"/>
</dbReference>
<protein>
    <submittedName>
        <fullName evidence="1">Uncharacterized protein</fullName>
    </submittedName>
</protein>
<dbReference type="Gene3D" id="2.10.25.10">
    <property type="entry name" value="Laminin"/>
    <property type="match status" value="1"/>
</dbReference>
<sequence length="51" mass="5362">GSFKCGQCKAGFVGNQTAGCFARRTCETLGFNPCDVNAHCVMGRNSDISCV</sequence>
<evidence type="ECO:0000313" key="2">
    <source>
        <dbReference type="Proteomes" id="UP001529510"/>
    </source>
</evidence>
<accession>A0ABD0NUQ0</accession>
<feature type="non-terminal residue" evidence="1">
    <location>
        <position position="1"/>
    </location>
</feature>
<evidence type="ECO:0000313" key="1">
    <source>
        <dbReference type="EMBL" id="KAL0165619.1"/>
    </source>
</evidence>
<feature type="non-terminal residue" evidence="1">
    <location>
        <position position="51"/>
    </location>
</feature>
<dbReference type="EMBL" id="JAMKFB020000019">
    <property type="protein sequence ID" value="KAL0165619.1"/>
    <property type="molecule type" value="Genomic_DNA"/>
</dbReference>
<keyword evidence="2" id="KW-1185">Reference proteome</keyword>